<name>A0ABR2K963_9EUKA</name>
<evidence type="ECO:0000313" key="3">
    <source>
        <dbReference type="Proteomes" id="UP001470230"/>
    </source>
</evidence>
<gene>
    <name evidence="2" type="ORF">M9Y10_038475</name>
</gene>
<dbReference type="EMBL" id="JAPFFF010000006">
    <property type="protein sequence ID" value="KAK8887431.1"/>
    <property type="molecule type" value="Genomic_DNA"/>
</dbReference>
<dbReference type="Proteomes" id="UP001470230">
    <property type="component" value="Unassembled WGS sequence"/>
</dbReference>
<comment type="caution">
    <text evidence="2">The sequence shown here is derived from an EMBL/GenBank/DDBJ whole genome shotgun (WGS) entry which is preliminary data.</text>
</comment>
<reference evidence="2 3" key="1">
    <citation type="submission" date="2024-04" db="EMBL/GenBank/DDBJ databases">
        <title>Tritrichomonas musculus Genome.</title>
        <authorList>
            <person name="Alves-Ferreira E."/>
            <person name="Grigg M."/>
            <person name="Lorenzi H."/>
            <person name="Galac M."/>
        </authorList>
    </citation>
    <scope>NUCLEOTIDE SEQUENCE [LARGE SCALE GENOMIC DNA]</scope>
    <source>
        <strain evidence="2 3">EAF2021</strain>
    </source>
</reference>
<proteinExistence type="predicted"/>
<accession>A0ABR2K963</accession>
<feature type="coiled-coil region" evidence="1">
    <location>
        <begin position="217"/>
        <end position="284"/>
    </location>
</feature>
<protein>
    <submittedName>
        <fullName evidence="2">Uncharacterized protein</fullName>
    </submittedName>
</protein>
<keyword evidence="1" id="KW-0175">Coiled coil</keyword>
<keyword evidence="3" id="KW-1185">Reference proteome</keyword>
<organism evidence="2 3">
    <name type="scientific">Tritrichomonas musculus</name>
    <dbReference type="NCBI Taxonomy" id="1915356"/>
    <lineage>
        <taxon>Eukaryota</taxon>
        <taxon>Metamonada</taxon>
        <taxon>Parabasalia</taxon>
        <taxon>Tritrichomonadida</taxon>
        <taxon>Tritrichomonadidae</taxon>
        <taxon>Tritrichomonas</taxon>
    </lineage>
</organism>
<evidence type="ECO:0000313" key="2">
    <source>
        <dbReference type="EMBL" id="KAK8887431.1"/>
    </source>
</evidence>
<evidence type="ECO:0000256" key="1">
    <source>
        <dbReference type="SAM" id="Coils"/>
    </source>
</evidence>
<sequence length="366" mass="42848">MQNAFQICSNSKVFTIPSLFKHLLDISPDISNSLVFGQNHYYCLKSKVNENVFQSFIDYLVDDKIPDIDVFNFNEFMQLSQEFNILIEFLEDKKKQLGEYLIYINGLLTNKNENSTFYEEQIAIKLDDYLEKFGEELFNIPIQSLYNIFNHPRRNLTQHNAAYDLIKQYLDKTKNENAFILFDALDGTKLSKSNIEESFALREKRLNHMPSVDFSYLADEFANRRKLEDKINELEKKITETQNQNEIDKKNLNDKFELDKKEIVSNYEAEIKSLSEKHAKEIELMNDKIEWLSKQIGENEKKNDAEIQSIKEMLAADIESIQASVSDNFSKSHRLKKKPNYKKFIPKISFEQESPKLPPPPPPSPP</sequence>